<dbReference type="Pfam" id="PF04134">
    <property type="entry name" value="DCC1-like"/>
    <property type="match status" value="1"/>
</dbReference>
<dbReference type="AlphaFoldDB" id="A0A934V007"/>
<dbReference type="EMBL" id="NRRE01000020">
    <property type="protein sequence ID" value="MBK1696959.1"/>
    <property type="molecule type" value="Genomic_DNA"/>
</dbReference>
<organism evidence="1 2">
    <name type="scientific">Rhodovibrio salinarum</name>
    <dbReference type="NCBI Taxonomy" id="1087"/>
    <lineage>
        <taxon>Bacteria</taxon>
        <taxon>Pseudomonadati</taxon>
        <taxon>Pseudomonadota</taxon>
        <taxon>Alphaproteobacteria</taxon>
        <taxon>Rhodospirillales</taxon>
        <taxon>Rhodovibrionaceae</taxon>
        <taxon>Rhodovibrio</taxon>
    </lineage>
</organism>
<evidence type="ECO:0000313" key="1">
    <source>
        <dbReference type="EMBL" id="MBK1696959.1"/>
    </source>
</evidence>
<sequence>MKHPTNKPLTVYYDGQCPLCTREISFYQRLDRKGVIRWHDVSQGIGDLACDAVTQKQALDRIHAREADGSIITGAEAFVAMWRRLPGFKAVAPIAGSRPALGVLERGYAWFAPRRHKISRWLAGRERRRA</sequence>
<dbReference type="InterPro" id="IPR007263">
    <property type="entry name" value="DCC1-like"/>
</dbReference>
<comment type="caution">
    <text evidence="1">The sequence shown here is derived from an EMBL/GenBank/DDBJ whole genome shotgun (WGS) entry which is preliminary data.</text>
</comment>
<gene>
    <name evidence="1" type="ORF">CKO21_06840</name>
</gene>
<reference evidence="1" key="1">
    <citation type="submission" date="2017-08" db="EMBL/GenBank/DDBJ databases">
        <authorList>
            <person name="Imhoff J.F."/>
            <person name="Rahn T."/>
            <person name="Kuenzel S."/>
            <person name="Neulinger S.C."/>
        </authorList>
    </citation>
    <scope>NUCLEOTIDE SEQUENCE</scope>
    <source>
        <strain evidence="1">DSM 9154</strain>
    </source>
</reference>
<evidence type="ECO:0000313" key="2">
    <source>
        <dbReference type="Proteomes" id="UP000778970"/>
    </source>
</evidence>
<dbReference type="GO" id="GO:0015035">
    <property type="term" value="F:protein-disulfide reductase activity"/>
    <property type="evidence" value="ECO:0007669"/>
    <property type="project" value="InterPro"/>
</dbReference>
<name>A0A934V007_9PROT</name>
<dbReference type="Proteomes" id="UP000778970">
    <property type="component" value="Unassembled WGS sequence"/>
</dbReference>
<dbReference type="InterPro" id="IPR044691">
    <property type="entry name" value="DCC1_Trx"/>
</dbReference>
<proteinExistence type="predicted"/>
<reference evidence="1" key="2">
    <citation type="journal article" date="2020" name="Microorganisms">
        <title>Osmotic Adaptation and Compatible Solute Biosynthesis of Phototrophic Bacteria as Revealed from Genome Analyses.</title>
        <authorList>
            <person name="Imhoff J.F."/>
            <person name="Rahn T."/>
            <person name="Kunzel S."/>
            <person name="Keller A."/>
            <person name="Neulinger S.C."/>
        </authorList>
    </citation>
    <scope>NUCLEOTIDE SEQUENCE</scope>
    <source>
        <strain evidence="1">DSM 9154</strain>
    </source>
</reference>
<accession>A0A934V007</accession>
<dbReference type="RefSeq" id="WP_027287398.1">
    <property type="nucleotide sequence ID" value="NZ_NRRE01000020.1"/>
</dbReference>
<protein>
    <submittedName>
        <fullName evidence="1">DUF393 domain-containing protein</fullName>
    </submittedName>
</protein>
<dbReference type="PANTHER" id="PTHR34290:SF2">
    <property type="entry name" value="OS04G0668800 PROTEIN"/>
    <property type="match status" value="1"/>
</dbReference>
<dbReference type="PANTHER" id="PTHR34290">
    <property type="entry name" value="SI:CH73-390P7.2"/>
    <property type="match status" value="1"/>
</dbReference>
<keyword evidence="2" id="KW-1185">Reference proteome</keyword>